<reference evidence="2 3" key="1">
    <citation type="submission" date="2019-08" db="EMBL/GenBank/DDBJ databases">
        <title>Archangium and Cystobacter genomes.</title>
        <authorList>
            <person name="Chen I.-C.K."/>
            <person name="Wielgoss S."/>
        </authorList>
    </citation>
    <scope>NUCLEOTIDE SEQUENCE [LARGE SCALE GENOMIC DNA]</scope>
    <source>
        <strain evidence="2 3">Cbm 6</strain>
    </source>
</reference>
<gene>
    <name evidence="2" type="ORF">F0U60_11540</name>
</gene>
<proteinExistence type="predicted"/>
<evidence type="ECO:0000313" key="2">
    <source>
        <dbReference type="EMBL" id="WNG44648.1"/>
    </source>
</evidence>
<dbReference type="EMBL" id="CP043494">
    <property type="protein sequence ID" value="WNG44648.1"/>
    <property type="molecule type" value="Genomic_DNA"/>
</dbReference>
<protein>
    <recommendedName>
        <fullName evidence="4">Lipoprotein</fullName>
    </recommendedName>
</protein>
<feature type="region of interest" description="Disordered" evidence="1">
    <location>
        <begin position="21"/>
        <end position="62"/>
    </location>
</feature>
<organism evidence="2 3">
    <name type="scientific">Archangium minus</name>
    <dbReference type="NCBI Taxonomy" id="83450"/>
    <lineage>
        <taxon>Bacteria</taxon>
        <taxon>Pseudomonadati</taxon>
        <taxon>Myxococcota</taxon>
        <taxon>Myxococcia</taxon>
        <taxon>Myxococcales</taxon>
        <taxon>Cystobacterineae</taxon>
        <taxon>Archangiaceae</taxon>
        <taxon>Archangium</taxon>
    </lineage>
</organism>
<sequence length="62" mass="6111">MNRPRAFVVLLGLALGGAACGIKGPPRPPESNRPAAGESPPPTDVSRGPLSPSAPPSDAGTP</sequence>
<name>A0ABY9WLN8_9BACT</name>
<evidence type="ECO:0008006" key="4">
    <source>
        <dbReference type="Google" id="ProtNLM"/>
    </source>
</evidence>
<evidence type="ECO:0000313" key="3">
    <source>
        <dbReference type="Proteomes" id="UP001611383"/>
    </source>
</evidence>
<accession>A0ABY9WLN8</accession>
<dbReference type="PROSITE" id="PS51257">
    <property type="entry name" value="PROKAR_LIPOPROTEIN"/>
    <property type="match status" value="1"/>
</dbReference>
<evidence type="ECO:0000256" key="1">
    <source>
        <dbReference type="SAM" id="MobiDB-lite"/>
    </source>
</evidence>
<keyword evidence="3" id="KW-1185">Reference proteome</keyword>
<dbReference type="RefSeq" id="WP_395817912.1">
    <property type="nucleotide sequence ID" value="NZ_CP043494.1"/>
</dbReference>
<dbReference type="Proteomes" id="UP001611383">
    <property type="component" value="Chromosome"/>
</dbReference>